<keyword evidence="2" id="KW-0812">Transmembrane</keyword>
<feature type="transmembrane region" description="Helical" evidence="2">
    <location>
        <begin position="31"/>
        <end position="52"/>
    </location>
</feature>
<name>A0A1H2LD19_9ACTO</name>
<dbReference type="InterPro" id="IPR027381">
    <property type="entry name" value="LytR/CpsA/Psr_C"/>
</dbReference>
<accession>A0A1H2LD19</accession>
<dbReference type="GeneID" id="65344403"/>
<dbReference type="PANTHER" id="PTHR33392:SF6">
    <property type="entry name" value="POLYISOPRENYL-TEICHOIC ACID--PEPTIDOGLYCAN TEICHOIC ACID TRANSFERASE TAGU"/>
    <property type="match status" value="1"/>
</dbReference>
<evidence type="ECO:0000256" key="2">
    <source>
        <dbReference type="SAM" id="Phobius"/>
    </source>
</evidence>
<sequence>MNEYVEDEFDRLAQERQNLGAHRKSKRLNPWLIALVAVLVFAPLIGWGAGMWTASDSKSRDDSATSQPVAEQSEDGEAEQSTEEKSAQEQAEEPAPEQTTAEQPPLNTAVSVQVLNGRGEAGLAKKITEDLVAGGYANATGGNYSGGSEPAVTTVFYSKETFKAEAQDIASKVGGAEVQDGSALQLGAQIVVVMR</sequence>
<dbReference type="AlphaFoldDB" id="A0A1H2LD19"/>
<dbReference type="RefSeq" id="WP_091279870.1">
    <property type="nucleotide sequence ID" value="NZ_LT629804.1"/>
</dbReference>
<feature type="compositionally biased region" description="Acidic residues" evidence="1">
    <location>
        <begin position="72"/>
        <end position="81"/>
    </location>
</feature>
<evidence type="ECO:0000259" key="3">
    <source>
        <dbReference type="Pfam" id="PF13399"/>
    </source>
</evidence>
<dbReference type="STRING" id="131112.SAMN04489737_0659"/>
<dbReference type="EMBL" id="LT629804">
    <property type="protein sequence ID" value="SDU78893.1"/>
    <property type="molecule type" value="Genomic_DNA"/>
</dbReference>
<evidence type="ECO:0000313" key="4">
    <source>
        <dbReference type="EMBL" id="SDU78893.1"/>
    </source>
</evidence>
<dbReference type="Proteomes" id="UP000214355">
    <property type="component" value="Chromosome I"/>
</dbReference>
<keyword evidence="5" id="KW-1185">Reference proteome</keyword>
<protein>
    <submittedName>
        <fullName evidence="4">LytR cell envelope-related transcriptional attenuator</fullName>
    </submittedName>
</protein>
<feature type="domain" description="LytR/CpsA/Psr regulator C-terminal" evidence="3">
    <location>
        <begin position="110"/>
        <end position="192"/>
    </location>
</feature>
<reference evidence="5" key="1">
    <citation type="submission" date="2016-10" db="EMBL/GenBank/DDBJ databases">
        <authorList>
            <person name="Varghese N."/>
            <person name="Submissions S."/>
        </authorList>
    </citation>
    <scope>NUCLEOTIDE SEQUENCE [LARGE SCALE GENOMIC DNA]</scope>
    <source>
        <strain evidence="5">DSM 10002</strain>
    </source>
</reference>
<dbReference type="PANTHER" id="PTHR33392">
    <property type="entry name" value="POLYISOPRENYL-TEICHOIC ACID--PEPTIDOGLYCAN TEICHOIC ACID TRANSFERASE TAGU"/>
    <property type="match status" value="1"/>
</dbReference>
<organism evidence="4 5">
    <name type="scientific">Arcanobacterium phocae</name>
    <dbReference type="NCBI Taxonomy" id="131112"/>
    <lineage>
        <taxon>Bacteria</taxon>
        <taxon>Bacillati</taxon>
        <taxon>Actinomycetota</taxon>
        <taxon>Actinomycetes</taxon>
        <taxon>Actinomycetales</taxon>
        <taxon>Actinomycetaceae</taxon>
        <taxon>Arcanobacterium</taxon>
    </lineage>
</organism>
<dbReference type="Pfam" id="PF13399">
    <property type="entry name" value="LytR_C"/>
    <property type="match status" value="1"/>
</dbReference>
<keyword evidence="2" id="KW-1133">Transmembrane helix</keyword>
<evidence type="ECO:0000256" key="1">
    <source>
        <dbReference type="SAM" id="MobiDB-lite"/>
    </source>
</evidence>
<evidence type="ECO:0000313" key="5">
    <source>
        <dbReference type="Proteomes" id="UP000214355"/>
    </source>
</evidence>
<keyword evidence="2" id="KW-0472">Membrane</keyword>
<feature type="region of interest" description="Disordered" evidence="1">
    <location>
        <begin position="54"/>
        <end position="107"/>
    </location>
</feature>
<gene>
    <name evidence="4" type="ORF">SAMN04489737_0659</name>
</gene>
<proteinExistence type="predicted"/>
<dbReference type="OrthoDB" id="3267607at2"/>
<dbReference type="Gene3D" id="3.30.70.2390">
    <property type="match status" value="1"/>
</dbReference>
<dbReference type="InterPro" id="IPR050922">
    <property type="entry name" value="LytR/CpsA/Psr_CW_biosynth"/>
</dbReference>
<feature type="compositionally biased region" description="Low complexity" evidence="1">
    <location>
        <begin position="96"/>
        <end position="105"/>
    </location>
</feature>